<dbReference type="AlphaFoldDB" id="A0A917IBU2"/>
<keyword evidence="2" id="KW-1185">Reference proteome</keyword>
<dbReference type="EMBL" id="BMES01000003">
    <property type="protein sequence ID" value="GGH33225.1"/>
    <property type="molecule type" value="Genomic_DNA"/>
</dbReference>
<organism evidence="1 2">
    <name type="scientific">Alsobacter metallidurans</name>
    <dbReference type="NCBI Taxonomy" id="340221"/>
    <lineage>
        <taxon>Bacteria</taxon>
        <taxon>Pseudomonadati</taxon>
        <taxon>Pseudomonadota</taxon>
        <taxon>Alphaproteobacteria</taxon>
        <taxon>Hyphomicrobiales</taxon>
        <taxon>Alsobacteraceae</taxon>
        <taxon>Alsobacter</taxon>
    </lineage>
</organism>
<gene>
    <name evidence="1" type="ORF">GCM10007036_45670</name>
</gene>
<reference evidence="1" key="1">
    <citation type="journal article" date="2014" name="Int. J. Syst. Evol. Microbiol.">
        <title>Complete genome sequence of Corynebacterium casei LMG S-19264T (=DSM 44701T), isolated from a smear-ripened cheese.</title>
        <authorList>
            <consortium name="US DOE Joint Genome Institute (JGI-PGF)"/>
            <person name="Walter F."/>
            <person name="Albersmeier A."/>
            <person name="Kalinowski J."/>
            <person name="Ruckert C."/>
        </authorList>
    </citation>
    <scope>NUCLEOTIDE SEQUENCE</scope>
    <source>
        <strain evidence="1">CGMCC 1.12214</strain>
    </source>
</reference>
<protein>
    <submittedName>
        <fullName evidence="1">Uncharacterized protein</fullName>
    </submittedName>
</protein>
<proteinExistence type="predicted"/>
<name>A0A917IBU2_9HYPH</name>
<accession>A0A917IBU2</accession>
<dbReference type="RefSeq" id="WP_188520110.1">
    <property type="nucleotide sequence ID" value="NZ_BMES01000003.1"/>
</dbReference>
<evidence type="ECO:0000313" key="2">
    <source>
        <dbReference type="Proteomes" id="UP000603912"/>
    </source>
</evidence>
<sequence>MSQLERLEHVLALCSSARRLANPNQEPLVARLLDMLLLELGETLAQTPGHRVRIMHGFTPVEQGRAPPEY</sequence>
<dbReference type="Proteomes" id="UP000603912">
    <property type="component" value="Unassembled WGS sequence"/>
</dbReference>
<comment type="caution">
    <text evidence="1">The sequence shown here is derived from an EMBL/GenBank/DDBJ whole genome shotgun (WGS) entry which is preliminary data.</text>
</comment>
<reference evidence="1" key="2">
    <citation type="submission" date="2020-09" db="EMBL/GenBank/DDBJ databases">
        <authorList>
            <person name="Sun Q."/>
            <person name="Zhou Y."/>
        </authorList>
    </citation>
    <scope>NUCLEOTIDE SEQUENCE</scope>
    <source>
        <strain evidence="1">CGMCC 1.12214</strain>
    </source>
</reference>
<evidence type="ECO:0000313" key="1">
    <source>
        <dbReference type="EMBL" id="GGH33225.1"/>
    </source>
</evidence>